<dbReference type="InterPro" id="IPR027417">
    <property type="entry name" value="P-loop_NTPase"/>
</dbReference>
<accession>A0A1W1VN16</accession>
<keyword evidence="1" id="KW-0813">Transport</keyword>
<dbReference type="PROSITE" id="PS50893">
    <property type="entry name" value="ABC_TRANSPORTER_2"/>
    <property type="match status" value="1"/>
</dbReference>
<evidence type="ECO:0000259" key="4">
    <source>
        <dbReference type="PROSITE" id="PS50893"/>
    </source>
</evidence>
<dbReference type="EMBL" id="FWWT01000022">
    <property type="protein sequence ID" value="SMB94673.1"/>
    <property type="molecule type" value="Genomic_DNA"/>
</dbReference>
<dbReference type="GO" id="GO:0015188">
    <property type="term" value="F:L-isoleucine transmembrane transporter activity"/>
    <property type="evidence" value="ECO:0007669"/>
    <property type="project" value="TreeGrafter"/>
</dbReference>
<dbReference type="SUPFAM" id="SSF52540">
    <property type="entry name" value="P-loop containing nucleoside triphosphate hydrolases"/>
    <property type="match status" value="1"/>
</dbReference>
<evidence type="ECO:0000313" key="5">
    <source>
        <dbReference type="EMBL" id="SMB94673.1"/>
    </source>
</evidence>
<dbReference type="Gene3D" id="3.40.50.300">
    <property type="entry name" value="P-loop containing nucleotide triphosphate hydrolases"/>
    <property type="match status" value="1"/>
</dbReference>
<dbReference type="InterPro" id="IPR032823">
    <property type="entry name" value="BCA_ABC_TP_C"/>
</dbReference>
<evidence type="ECO:0000256" key="3">
    <source>
        <dbReference type="ARBA" id="ARBA00022840"/>
    </source>
</evidence>
<dbReference type="PANTHER" id="PTHR45772:SF7">
    <property type="entry name" value="AMINO ACID ABC TRANSPORTER ATP-BINDING PROTEIN"/>
    <property type="match status" value="1"/>
</dbReference>
<dbReference type="GO" id="GO:0005524">
    <property type="term" value="F:ATP binding"/>
    <property type="evidence" value="ECO:0007669"/>
    <property type="project" value="UniProtKB-KW"/>
</dbReference>
<dbReference type="Proteomes" id="UP000192731">
    <property type="component" value="Unassembled WGS sequence"/>
</dbReference>
<dbReference type="InterPro" id="IPR051120">
    <property type="entry name" value="ABC_AA/LPS_Transport"/>
</dbReference>
<dbReference type="GO" id="GO:0015808">
    <property type="term" value="P:L-alanine transport"/>
    <property type="evidence" value="ECO:0007669"/>
    <property type="project" value="TreeGrafter"/>
</dbReference>
<dbReference type="STRING" id="656914.SAMN00017405_0253"/>
<dbReference type="GO" id="GO:1903806">
    <property type="term" value="P:L-isoleucine import across plasma membrane"/>
    <property type="evidence" value="ECO:0007669"/>
    <property type="project" value="TreeGrafter"/>
</dbReference>
<dbReference type="InterPro" id="IPR003439">
    <property type="entry name" value="ABC_transporter-like_ATP-bd"/>
</dbReference>
<dbReference type="GO" id="GO:1903805">
    <property type="term" value="P:L-valine import across plasma membrane"/>
    <property type="evidence" value="ECO:0007669"/>
    <property type="project" value="TreeGrafter"/>
</dbReference>
<dbReference type="GO" id="GO:0005886">
    <property type="term" value="C:plasma membrane"/>
    <property type="evidence" value="ECO:0007669"/>
    <property type="project" value="TreeGrafter"/>
</dbReference>
<name>A0A1W1VN16_DESTI</name>
<dbReference type="InterPro" id="IPR003593">
    <property type="entry name" value="AAA+_ATPase"/>
</dbReference>
<evidence type="ECO:0000256" key="1">
    <source>
        <dbReference type="ARBA" id="ARBA00022448"/>
    </source>
</evidence>
<dbReference type="SMART" id="SM00382">
    <property type="entry name" value="AAA"/>
    <property type="match status" value="1"/>
</dbReference>
<dbReference type="CDD" id="cd03219">
    <property type="entry name" value="ABC_Mj1267_LivG_branched"/>
    <property type="match status" value="1"/>
</dbReference>
<dbReference type="GO" id="GO:0042941">
    <property type="term" value="P:D-alanine transmembrane transport"/>
    <property type="evidence" value="ECO:0007669"/>
    <property type="project" value="TreeGrafter"/>
</dbReference>
<keyword evidence="2" id="KW-0547">Nucleotide-binding</keyword>
<dbReference type="GO" id="GO:0005304">
    <property type="term" value="F:L-valine transmembrane transporter activity"/>
    <property type="evidence" value="ECO:0007669"/>
    <property type="project" value="TreeGrafter"/>
</dbReference>
<proteinExistence type="predicted"/>
<evidence type="ECO:0000313" key="6">
    <source>
        <dbReference type="Proteomes" id="UP000192731"/>
    </source>
</evidence>
<feature type="domain" description="ABC transporter" evidence="4">
    <location>
        <begin position="7"/>
        <end position="255"/>
    </location>
</feature>
<keyword evidence="6" id="KW-1185">Reference proteome</keyword>
<dbReference type="FunFam" id="3.40.50.300:FF:000421">
    <property type="entry name" value="Branched-chain amino acid ABC transporter ATP-binding protein"/>
    <property type="match status" value="1"/>
</dbReference>
<dbReference type="GO" id="GO:0016887">
    <property type="term" value="F:ATP hydrolysis activity"/>
    <property type="evidence" value="ECO:0007669"/>
    <property type="project" value="InterPro"/>
</dbReference>
<dbReference type="GO" id="GO:0015192">
    <property type="term" value="F:L-phenylalanine transmembrane transporter activity"/>
    <property type="evidence" value="ECO:0007669"/>
    <property type="project" value="TreeGrafter"/>
</dbReference>
<protein>
    <submittedName>
        <fullName evidence="5">Amino acid/amide ABC transporter ATP-binding protein 1, HAAT family</fullName>
    </submittedName>
</protein>
<reference evidence="5 6" key="1">
    <citation type="submission" date="2017-04" db="EMBL/GenBank/DDBJ databases">
        <authorList>
            <person name="Afonso C.L."/>
            <person name="Miller P.J."/>
            <person name="Scott M.A."/>
            <person name="Spackman E."/>
            <person name="Goraichik I."/>
            <person name="Dimitrov K.M."/>
            <person name="Suarez D.L."/>
            <person name="Swayne D.E."/>
        </authorList>
    </citation>
    <scope>NUCLEOTIDE SEQUENCE [LARGE SCALE GENOMIC DNA]</scope>
    <source>
        <strain evidence="5 6">DSM 11270</strain>
    </source>
</reference>
<keyword evidence="3 5" id="KW-0067">ATP-binding</keyword>
<dbReference type="PANTHER" id="PTHR45772">
    <property type="entry name" value="CONSERVED COMPONENT OF ABC TRANSPORTER FOR NATURAL AMINO ACIDS-RELATED"/>
    <property type="match status" value="1"/>
</dbReference>
<dbReference type="RefSeq" id="WP_084054066.1">
    <property type="nucleotide sequence ID" value="NZ_FWWT01000022.1"/>
</dbReference>
<evidence type="ECO:0000256" key="2">
    <source>
        <dbReference type="ARBA" id="ARBA00022741"/>
    </source>
</evidence>
<dbReference type="AlphaFoldDB" id="A0A1W1VN16"/>
<dbReference type="Pfam" id="PF00005">
    <property type="entry name" value="ABC_tran"/>
    <property type="match status" value="1"/>
</dbReference>
<dbReference type="Pfam" id="PF12399">
    <property type="entry name" value="BCA_ABC_TP_C"/>
    <property type="match status" value="1"/>
</dbReference>
<gene>
    <name evidence="5" type="ORF">SAMN00017405_0253</name>
</gene>
<organism evidence="5 6">
    <name type="scientific">Desulfonispora thiosulfatigenes DSM 11270</name>
    <dbReference type="NCBI Taxonomy" id="656914"/>
    <lineage>
        <taxon>Bacteria</taxon>
        <taxon>Bacillati</taxon>
        <taxon>Bacillota</taxon>
        <taxon>Clostridia</taxon>
        <taxon>Eubacteriales</taxon>
        <taxon>Peptococcaceae</taxon>
        <taxon>Desulfonispora</taxon>
    </lineage>
</organism>
<sequence>MQNKSMLKTDNLVMQFGGLTAVSGLSLDVKEGQIAGLIGPNGAGKTTAFNMITGVYSPTKGHVYFNNEDITPYKPNKITNLGVARTFQNIRLFSSMSVLENVIVAKHLRMGVNIFESIIMSPSYKRKDKQAYDEAYQLLKEVQLEDVAHELATSLPYGKQRRLEIARALATNPKLLLLDEPAAGMNPQESMELMHFIKEIRDKFKLTILMIEHHMKVVMGICENITVLDHGVTIAVGSPKEIQSNPKVIEAYLGVDIDA</sequence>